<accession>A0A0F8Y180</accession>
<dbReference type="EMBL" id="LAZR01056047">
    <property type="protein sequence ID" value="KKK75028.1"/>
    <property type="molecule type" value="Genomic_DNA"/>
</dbReference>
<reference evidence="1" key="1">
    <citation type="journal article" date="2015" name="Nature">
        <title>Complex archaea that bridge the gap between prokaryotes and eukaryotes.</title>
        <authorList>
            <person name="Spang A."/>
            <person name="Saw J.H."/>
            <person name="Jorgensen S.L."/>
            <person name="Zaremba-Niedzwiedzka K."/>
            <person name="Martijn J."/>
            <person name="Lind A.E."/>
            <person name="van Eijk R."/>
            <person name="Schleper C."/>
            <person name="Guy L."/>
            <person name="Ettema T.J."/>
        </authorList>
    </citation>
    <scope>NUCLEOTIDE SEQUENCE</scope>
</reference>
<name>A0A0F8Y180_9ZZZZ</name>
<dbReference type="AlphaFoldDB" id="A0A0F8Y180"/>
<comment type="caution">
    <text evidence="1">The sequence shown here is derived from an EMBL/GenBank/DDBJ whole genome shotgun (WGS) entry which is preliminary data.</text>
</comment>
<protein>
    <submittedName>
        <fullName evidence="1">Uncharacterized protein</fullName>
    </submittedName>
</protein>
<organism evidence="1">
    <name type="scientific">marine sediment metagenome</name>
    <dbReference type="NCBI Taxonomy" id="412755"/>
    <lineage>
        <taxon>unclassified sequences</taxon>
        <taxon>metagenomes</taxon>
        <taxon>ecological metagenomes</taxon>
    </lineage>
</organism>
<gene>
    <name evidence="1" type="ORF">LCGC14_2877860</name>
</gene>
<proteinExistence type="predicted"/>
<evidence type="ECO:0000313" key="1">
    <source>
        <dbReference type="EMBL" id="KKK75028.1"/>
    </source>
</evidence>
<sequence>MGEPTYLDCSFVIGTHDAGTWEGHPKLCGRRRGTQKDPRQERYDVGLCPEHMETVKALAEAYFFLSGTDLTDLSQLFRLDPEHEDWEQYWNAETHQFDGWLIPVTGSPEVPSPCEHMDAEVLDGDLFRWNGKELMKQMFIEEGVLVKVEGEQP</sequence>